<accession>A0ABW3P7B5</accession>
<dbReference type="EMBL" id="JBHTLN010000001">
    <property type="protein sequence ID" value="MFD1122014.1"/>
    <property type="molecule type" value="Genomic_DNA"/>
</dbReference>
<dbReference type="RefSeq" id="WP_379031762.1">
    <property type="nucleotide sequence ID" value="NZ_JBHTLN010000001.1"/>
</dbReference>
<sequence length="329" mass="36902">MKLYSIRLNNIIRWNIDTSDPVSWTFSTVQGGYILNPLAAVDSIEIPTTFELGNDQFHVITNYLLLALEKEMSMRELGPMVDSWLRIARISSKQPALPLSSIAVSVADLEFENVKLRATPVGGFRKGILFGEHNVKTAMNAAAMQLMANLTNLDAVPLFHELILDAINAHMNYRYRDAILYSAFAVESLVQHELTRHYEEALAAHVPPGHLNIMTTAIGGGRTSKKDPIYALLTDGDNFPRLLHEAPLYLIRRSMLIEAPLLYKNARMLYATRNRLSHGQTIDSTDHTRLQINSDGSGSAVQIALEVFAWFDIQGYHFPDVRKVNLNSN</sequence>
<name>A0ABW3P7B5_9PROT</name>
<evidence type="ECO:0000313" key="2">
    <source>
        <dbReference type="Proteomes" id="UP001597206"/>
    </source>
</evidence>
<comment type="caution">
    <text evidence="1">The sequence shown here is derived from an EMBL/GenBank/DDBJ whole genome shotgun (WGS) entry which is preliminary data.</text>
</comment>
<gene>
    <name evidence="1" type="ORF">ACFQ2T_05835</name>
</gene>
<protein>
    <recommendedName>
        <fullName evidence="3">Apea-like HEPN domain-containing protein</fullName>
    </recommendedName>
</protein>
<dbReference type="Proteomes" id="UP001597206">
    <property type="component" value="Unassembled WGS sequence"/>
</dbReference>
<evidence type="ECO:0000313" key="1">
    <source>
        <dbReference type="EMBL" id="MFD1122014.1"/>
    </source>
</evidence>
<organism evidence="1 2">
    <name type="scientific">Methylophilus flavus</name>
    <dbReference type="NCBI Taxonomy" id="640084"/>
    <lineage>
        <taxon>Bacteria</taxon>
        <taxon>Pseudomonadati</taxon>
        <taxon>Pseudomonadota</taxon>
        <taxon>Betaproteobacteria</taxon>
        <taxon>Nitrosomonadales</taxon>
        <taxon>Methylophilaceae</taxon>
        <taxon>Methylophilus</taxon>
    </lineage>
</organism>
<keyword evidence="2" id="KW-1185">Reference proteome</keyword>
<proteinExistence type="predicted"/>
<evidence type="ECO:0008006" key="3">
    <source>
        <dbReference type="Google" id="ProtNLM"/>
    </source>
</evidence>
<reference evidence="2" key="1">
    <citation type="journal article" date="2019" name="Int. J. Syst. Evol. Microbiol.">
        <title>The Global Catalogue of Microorganisms (GCM) 10K type strain sequencing project: providing services to taxonomists for standard genome sequencing and annotation.</title>
        <authorList>
            <consortium name="The Broad Institute Genomics Platform"/>
            <consortium name="The Broad Institute Genome Sequencing Center for Infectious Disease"/>
            <person name="Wu L."/>
            <person name="Ma J."/>
        </authorList>
    </citation>
    <scope>NUCLEOTIDE SEQUENCE [LARGE SCALE GENOMIC DNA]</scope>
    <source>
        <strain evidence="2">CCUG 58411</strain>
    </source>
</reference>